<evidence type="ECO:0000313" key="1">
    <source>
        <dbReference type="EMBL" id="GBO04277.1"/>
    </source>
</evidence>
<dbReference type="EMBL" id="BGPR01031299">
    <property type="protein sequence ID" value="GBO04277.1"/>
    <property type="molecule type" value="Genomic_DNA"/>
</dbReference>
<accession>A0A4Y2TY43</accession>
<dbReference type="AlphaFoldDB" id="A0A4Y2TY43"/>
<dbReference type="Proteomes" id="UP000499080">
    <property type="component" value="Unassembled WGS sequence"/>
</dbReference>
<evidence type="ECO:0000313" key="2">
    <source>
        <dbReference type="Proteomes" id="UP000499080"/>
    </source>
</evidence>
<reference evidence="1 2" key="1">
    <citation type="journal article" date="2019" name="Sci. Rep.">
        <title>Orb-weaving spider Araneus ventricosus genome elucidates the spidroin gene catalogue.</title>
        <authorList>
            <person name="Kono N."/>
            <person name="Nakamura H."/>
            <person name="Ohtoshi R."/>
            <person name="Moran D.A.P."/>
            <person name="Shinohara A."/>
            <person name="Yoshida Y."/>
            <person name="Fujiwara M."/>
            <person name="Mori M."/>
            <person name="Tomita M."/>
            <person name="Arakawa K."/>
        </authorList>
    </citation>
    <scope>NUCLEOTIDE SEQUENCE [LARGE SCALE GENOMIC DNA]</scope>
</reference>
<name>A0A4Y2TY43_ARAVE</name>
<protein>
    <submittedName>
        <fullName evidence="1">Uncharacterized protein</fullName>
    </submittedName>
</protein>
<gene>
    <name evidence="1" type="ORF">AVEN_72528_1</name>
</gene>
<keyword evidence="2" id="KW-1185">Reference proteome</keyword>
<proteinExistence type="predicted"/>
<comment type="caution">
    <text evidence="1">The sequence shown here is derived from an EMBL/GenBank/DDBJ whole genome shotgun (WGS) entry which is preliminary data.</text>
</comment>
<organism evidence="1 2">
    <name type="scientific">Araneus ventricosus</name>
    <name type="common">Orbweaver spider</name>
    <name type="synonym">Epeira ventricosa</name>
    <dbReference type="NCBI Taxonomy" id="182803"/>
    <lineage>
        <taxon>Eukaryota</taxon>
        <taxon>Metazoa</taxon>
        <taxon>Ecdysozoa</taxon>
        <taxon>Arthropoda</taxon>
        <taxon>Chelicerata</taxon>
        <taxon>Arachnida</taxon>
        <taxon>Araneae</taxon>
        <taxon>Araneomorphae</taxon>
        <taxon>Entelegynae</taxon>
        <taxon>Araneoidea</taxon>
        <taxon>Araneidae</taxon>
        <taxon>Araneus</taxon>
    </lineage>
</organism>
<sequence>MVKGSRRYTMPAKSDVLDIPNRCLSSYRVDTVARPSDRRVLASTSHGRRFKTLFHQRFTRHVGLLPAKPDGLDIPNRYLFSYEVDIVARSSYRRVLSSTSHGRRFQAVFLQ</sequence>